<dbReference type="SUPFAM" id="SSF52218">
    <property type="entry name" value="Flavoproteins"/>
    <property type="match status" value="1"/>
</dbReference>
<dbReference type="GO" id="GO:0016491">
    <property type="term" value="F:oxidoreductase activity"/>
    <property type="evidence" value="ECO:0007669"/>
    <property type="project" value="UniProtKB-KW"/>
</dbReference>
<dbReference type="Gene3D" id="3.40.50.360">
    <property type="match status" value="1"/>
</dbReference>
<dbReference type="EMBL" id="JAVRHU010000002">
    <property type="protein sequence ID" value="MDT0621683.1"/>
    <property type="molecule type" value="Genomic_DNA"/>
</dbReference>
<dbReference type="PANTHER" id="PTHR30543:SF21">
    <property type="entry name" value="NAD(P)H-DEPENDENT FMN REDUCTASE LOT6"/>
    <property type="match status" value="1"/>
</dbReference>
<dbReference type="PANTHER" id="PTHR30543">
    <property type="entry name" value="CHROMATE REDUCTASE"/>
    <property type="match status" value="1"/>
</dbReference>
<protein>
    <submittedName>
        <fullName evidence="2">NAD(P)H-dependent oxidoreductase</fullName>
        <ecNumber evidence="2">1.-.-.-</ecNumber>
    </submittedName>
</protein>
<gene>
    <name evidence="2" type="ORF">RM520_08595</name>
</gene>
<dbReference type="InterPro" id="IPR005025">
    <property type="entry name" value="FMN_Rdtase-like_dom"/>
</dbReference>
<keyword evidence="2" id="KW-0560">Oxidoreductase</keyword>
<evidence type="ECO:0000313" key="2">
    <source>
        <dbReference type="EMBL" id="MDT0621683.1"/>
    </source>
</evidence>
<dbReference type="InterPro" id="IPR050712">
    <property type="entry name" value="NAD(P)H-dep_reductase"/>
</dbReference>
<dbReference type="InterPro" id="IPR029039">
    <property type="entry name" value="Flavoprotein-like_sf"/>
</dbReference>
<sequence length="176" mass="19847">MKRILAIGASNSKKSINSLFATYVANELENVSVITLNWNDLILPIYSPDLEFESGIPENIYYFKNLIESVDGIVLSLAEYNGMTTAAFKNLWDWTSRVDMKFWANKPMFLSSVSPGNRGGVNVLEIINNLIPHFGGNIISKFSLPTFHSNFQKGELINTHLKEDLMVQILNFQKAL</sequence>
<evidence type="ECO:0000313" key="3">
    <source>
        <dbReference type="Proteomes" id="UP001250662"/>
    </source>
</evidence>
<dbReference type="RefSeq" id="WP_311387719.1">
    <property type="nucleotide sequence ID" value="NZ_JAVRHU010000002.1"/>
</dbReference>
<dbReference type="EC" id="1.-.-.-" evidence="2"/>
<accession>A0ABU3BHN5</accession>
<reference evidence="2 3" key="1">
    <citation type="submission" date="2023-09" db="EMBL/GenBank/DDBJ databases">
        <authorList>
            <person name="Rey-Velasco X."/>
        </authorList>
    </citation>
    <scope>NUCLEOTIDE SEQUENCE [LARGE SCALE GENOMIC DNA]</scope>
    <source>
        <strain evidence="2 3">P007</strain>
    </source>
</reference>
<organism evidence="2 3">
    <name type="scientific">Croceitalea vernalis</name>
    <dbReference type="NCBI Taxonomy" id="3075599"/>
    <lineage>
        <taxon>Bacteria</taxon>
        <taxon>Pseudomonadati</taxon>
        <taxon>Bacteroidota</taxon>
        <taxon>Flavobacteriia</taxon>
        <taxon>Flavobacteriales</taxon>
        <taxon>Flavobacteriaceae</taxon>
        <taxon>Croceitalea</taxon>
    </lineage>
</organism>
<dbReference type="Proteomes" id="UP001250662">
    <property type="component" value="Unassembled WGS sequence"/>
</dbReference>
<comment type="caution">
    <text evidence="2">The sequence shown here is derived from an EMBL/GenBank/DDBJ whole genome shotgun (WGS) entry which is preliminary data.</text>
</comment>
<keyword evidence="3" id="KW-1185">Reference proteome</keyword>
<feature type="domain" description="NADPH-dependent FMN reductase-like" evidence="1">
    <location>
        <begin position="3"/>
        <end position="141"/>
    </location>
</feature>
<dbReference type="Pfam" id="PF03358">
    <property type="entry name" value="FMN_red"/>
    <property type="match status" value="1"/>
</dbReference>
<proteinExistence type="predicted"/>
<name>A0ABU3BHN5_9FLAO</name>
<evidence type="ECO:0000259" key="1">
    <source>
        <dbReference type="Pfam" id="PF03358"/>
    </source>
</evidence>